<dbReference type="RefSeq" id="WP_146141984.1">
    <property type="nucleotide sequence ID" value="NZ_BLAU01000001.1"/>
</dbReference>
<keyword evidence="1" id="KW-1133">Transmembrane helix</keyword>
<evidence type="ECO:0000256" key="1">
    <source>
        <dbReference type="SAM" id="Phobius"/>
    </source>
</evidence>
<organism evidence="3 4">
    <name type="scientific">Prolixibacter denitrificans</name>
    <dbReference type="NCBI Taxonomy" id="1541063"/>
    <lineage>
        <taxon>Bacteria</taxon>
        <taxon>Pseudomonadati</taxon>
        <taxon>Bacteroidota</taxon>
        <taxon>Bacteroidia</taxon>
        <taxon>Marinilabiliales</taxon>
        <taxon>Prolixibacteraceae</taxon>
        <taxon>Prolixibacter</taxon>
    </lineage>
</organism>
<accession>A0A2P8CFS1</accession>
<dbReference type="Proteomes" id="UP000240621">
    <property type="component" value="Unassembled WGS sequence"/>
</dbReference>
<dbReference type="EMBL" id="BLAU01000001">
    <property type="protein sequence ID" value="GET23375.1"/>
    <property type="molecule type" value="Genomic_DNA"/>
</dbReference>
<reference evidence="3 4" key="1">
    <citation type="submission" date="2018-03" db="EMBL/GenBank/DDBJ databases">
        <title>Genomic Encyclopedia of Archaeal and Bacterial Type Strains, Phase II (KMG-II): from individual species to whole genera.</title>
        <authorList>
            <person name="Goeker M."/>
        </authorList>
    </citation>
    <scope>NUCLEOTIDE SEQUENCE [LARGE SCALE GENOMIC DNA]</scope>
    <source>
        <strain evidence="3 4">DSM 27267</strain>
    </source>
</reference>
<keyword evidence="5" id="KW-1185">Reference proteome</keyword>
<evidence type="ECO:0000313" key="2">
    <source>
        <dbReference type="EMBL" id="GET23375.1"/>
    </source>
</evidence>
<evidence type="ECO:0000313" key="4">
    <source>
        <dbReference type="Proteomes" id="UP000240621"/>
    </source>
</evidence>
<keyword evidence="1" id="KW-0472">Membrane</keyword>
<evidence type="ECO:0000313" key="5">
    <source>
        <dbReference type="Proteomes" id="UP000396862"/>
    </source>
</evidence>
<feature type="transmembrane region" description="Helical" evidence="1">
    <location>
        <begin position="14"/>
        <end position="32"/>
    </location>
</feature>
<evidence type="ECO:0000313" key="3">
    <source>
        <dbReference type="EMBL" id="PSK83833.1"/>
    </source>
</evidence>
<dbReference type="AlphaFoldDB" id="A0A2P8CFS1"/>
<proteinExistence type="predicted"/>
<reference evidence="2 5" key="2">
    <citation type="submission" date="2019-10" db="EMBL/GenBank/DDBJ databases">
        <title>Prolixibacter strains distinguished by the presence of nitrate reductase genes were adept at nitrate-dependent anaerobic corrosion of metallic iron and carbon steel.</title>
        <authorList>
            <person name="Iino T."/>
            <person name="Shono N."/>
            <person name="Ito K."/>
            <person name="Nakamura R."/>
            <person name="Sueoka K."/>
            <person name="Harayama S."/>
            <person name="Ohkuma M."/>
        </authorList>
    </citation>
    <scope>NUCLEOTIDE SEQUENCE [LARGE SCALE GENOMIC DNA]</scope>
    <source>
        <strain evidence="2 5">MIC1-1</strain>
    </source>
</reference>
<name>A0A2P8CFS1_9BACT</name>
<protein>
    <submittedName>
        <fullName evidence="3">Uncharacterized protein</fullName>
    </submittedName>
</protein>
<comment type="caution">
    <text evidence="3">The sequence shown here is derived from an EMBL/GenBank/DDBJ whole genome shotgun (WGS) entry which is preliminary data.</text>
</comment>
<dbReference type="EMBL" id="PYGC01000003">
    <property type="protein sequence ID" value="PSK83833.1"/>
    <property type="molecule type" value="Genomic_DNA"/>
</dbReference>
<feature type="transmembrane region" description="Helical" evidence="1">
    <location>
        <begin position="44"/>
        <end position="66"/>
    </location>
</feature>
<keyword evidence="1" id="KW-0812">Transmembrane</keyword>
<dbReference type="Proteomes" id="UP000396862">
    <property type="component" value="Unassembled WGS sequence"/>
</dbReference>
<gene>
    <name evidence="3" type="ORF">CLV93_103249</name>
    <name evidence="2" type="ORF">JCM18694_36210</name>
</gene>
<sequence>MKIEDIPLRTSQKLMYLLFFWGVFTLVMANGYKENGYTRKYREAWKFMKIGFSISVALLILVVAVFY</sequence>
<dbReference type="OrthoDB" id="1164913at2"/>